<dbReference type="PANTHER" id="PTHR45658:SF134">
    <property type="entry name" value="GATA TYPE ZINC FINGER TRANSCRIPTION FACTOR FAMILY PROTEIN"/>
    <property type="match status" value="1"/>
</dbReference>
<evidence type="ECO:0000256" key="9">
    <source>
        <dbReference type="PROSITE-ProRule" id="PRU00094"/>
    </source>
</evidence>
<accession>A0A328D5X4</accession>
<keyword evidence="4" id="KW-0862">Zinc</keyword>
<dbReference type="EMBL" id="NQVE01000196">
    <property type="protein sequence ID" value="RAL39838.1"/>
    <property type="molecule type" value="Genomic_DNA"/>
</dbReference>
<keyword evidence="7" id="KW-0010">Activator</keyword>
<dbReference type="PROSITE" id="PS00344">
    <property type="entry name" value="GATA_ZN_FINGER_1"/>
    <property type="match status" value="1"/>
</dbReference>
<sequence>MAVQGFHGEDDGVLLWSEEGRPEETSGGGLCVPQDRLDDLNFFPDFQDDFISVANLLSSPEQSEVLDHDGGDEDSRESFTASSGGEGRKRAAWMDGWDSNRAIKRAGRTKLDEEEKKKKKCSHCDAEETPQWRRGPMGPNTLCNACGVRNRSSSETPVVNVLARFGGSVGQTTPINVPFRSSAVMGSTTITIFVGSSTIVGFALVTWVNGPTAATDAMVTPLALGPNTGVFTSAPVGHPTVMLPVNSVKQPKKFTGVGFKIWQQRMLFCLLNLMRYLREDLPVVGENADEPTVQAKKACVLTLS</sequence>
<dbReference type="InterPro" id="IPR051140">
    <property type="entry name" value="GATA_TF"/>
</dbReference>
<dbReference type="Gene3D" id="3.30.50.10">
    <property type="entry name" value="Erythroid Transcription Factor GATA-1, subunit A"/>
    <property type="match status" value="1"/>
</dbReference>
<evidence type="ECO:0000256" key="1">
    <source>
        <dbReference type="ARBA" id="ARBA00005694"/>
    </source>
</evidence>
<dbReference type="CDD" id="cd00202">
    <property type="entry name" value="ZnF_GATA"/>
    <property type="match status" value="1"/>
</dbReference>
<feature type="region of interest" description="Disordered" evidence="10">
    <location>
        <begin position="62"/>
        <end position="94"/>
    </location>
</feature>
<dbReference type="GO" id="GO:0030154">
    <property type="term" value="P:cell differentiation"/>
    <property type="evidence" value="ECO:0007669"/>
    <property type="project" value="TreeGrafter"/>
</dbReference>
<dbReference type="GO" id="GO:0006355">
    <property type="term" value="P:regulation of DNA-templated transcription"/>
    <property type="evidence" value="ECO:0007669"/>
    <property type="project" value="InterPro"/>
</dbReference>
<dbReference type="SMART" id="SM00401">
    <property type="entry name" value="ZnF_GATA"/>
    <property type="match status" value="1"/>
</dbReference>
<dbReference type="AlphaFoldDB" id="A0A328D5X4"/>
<gene>
    <name evidence="12" type="ORF">DM860_013039</name>
</gene>
<dbReference type="PROSITE" id="PS50114">
    <property type="entry name" value="GATA_ZN_FINGER_2"/>
    <property type="match status" value="1"/>
</dbReference>
<keyword evidence="8" id="KW-0804">Transcription</keyword>
<dbReference type="GO" id="GO:0005634">
    <property type="term" value="C:nucleus"/>
    <property type="evidence" value="ECO:0007669"/>
    <property type="project" value="TreeGrafter"/>
</dbReference>
<proteinExistence type="inferred from homology"/>
<evidence type="ECO:0000256" key="8">
    <source>
        <dbReference type="ARBA" id="ARBA00023163"/>
    </source>
</evidence>
<keyword evidence="3 9" id="KW-0863">Zinc-finger</keyword>
<dbReference type="SUPFAM" id="SSF57716">
    <property type="entry name" value="Glucocorticoid receptor-like (DNA-binding domain)"/>
    <property type="match status" value="1"/>
</dbReference>
<dbReference type="Proteomes" id="UP000249390">
    <property type="component" value="Unassembled WGS sequence"/>
</dbReference>
<protein>
    <recommendedName>
        <fullName evidence="11">GATA-type domain-containing protein</fullName>
    </recommendedName>
</protein>
<evidence type="ECO:0000313" key="12">
    <source>
        <dbReference type="EMBL" id="RAL39838.1"/>
    </source>
</evidence>
<keyword evidence="5" id="KW-0805">Transcription regulation</keyword>
<keyword evidence="13" id="KW-1185">Reference proteome</keyword>
<dbReference type="PANTHER" id="PTHR45658">
    <property type="entry name" value="GATA TRANSCRIPTION FACTOR"/>
    <property type="match status" value="1"/>
</dbReference>
<organism evidence="12 13">
    <name type="scientific">Cuscuta australis</name>
    <dbReference type="NCBI Taxonomy" id="267555"/>
    <lineage>
        <taxon>Eukaryota</taxon>
        <taxon>Viridiplantae</taxon>
        <taxon>Streptophyta</taxon>
        <taxon>Embryophyta</taxon>
        <taxon>Tracheophyta</taxon>
        <taxon>Spermatophyta</taxon>
        <taxon>Magnoliopsida</taxon>
        <taxon>eudicotyledons</taxon>
        <taxon>Gunneridae</taxon>
        <taxon>Pentapetalae</taxon>
        <taxon>asterids</taxon>
        <taxon>lamiids</taxon>
        <taxon>Solanales</taxon>
        <taxon>Convolvulaceae</taxon>
        <taxon>Cuscuteae</taxon>
        <taxon>Cuscuta</taxon>
        <taxon>Cuscuta subgen. Grammica</taxon>
        <taxon>Cuscuta sect. Cleistogrammica</taxon>
    </lineage>
</organism>
<dbReference type="Pfam" id="PF00320">
    <property type="entry name" value="GATA"/>
    <property type="match status" value="1"/>
</dbReference>
<keyword evidence="6" id="KW-0238">DNA-binding</keyword>
<dbReference type="GO" id="GO:0043565">
    <property type="term" value="F:sequence-specific DNA binding"/>
    <property type="evidence" value="ECO:0007669"/>
    <property type="project" value="InterPro"/>
</dbReference>
<comment type="similarity">
    <text evidence="1">Belongs to the type IV zinc-finger family. Class A subfamily.</text>
</comment>
<evidence type="ECO:0000256" key="4">
    <source>
        <dbReference type="ARBA" id="ARBA00022833"/>
    </source>
</evidence>
<evidence type="ECO:0000256" key="6">
    <source>
        <dbReference type="ARBA" id="ARBA00023125"/>
    </source>
</evidence>
<evidence type="ECO:0000256" key="5">
    <source>
        <dbReference type="ARBA" id="ARBA00023015"/>
    </source>
</evidence>
<comment type="caution">
    <text evidence="12">The sequence shown here is derived from an EMBL/GenBank/DDBJ whole genome shotgun (WGS) entry which is preliminary data.</text>
</comment>
<evidence type="ECO:0000256" key="7">
    <source>
        <dbReference type="ARBA" id="ARBA00023159"/>
    </source>
</evidence>
<dbReference type="GO" id="GO:0008270">
    <property type="term" value="F:zinc ion binding"/>
    <property type="evidence" value="ECO:0007669"/>
    <property type="project" value="UniProtKB-KW"/>
</dbReference>
<evidence type="ECO:0000256" key="2">
    <source>
        <dbReference type="ARBA" id="ARBA00022723"/>
    </source>
</evidence>
<dbReference type="InterPro" id="IPR013088">
    <property type="entry name" value="Znf_NHR/GATA"/>
</dbReference>
<evidence type="ECO:0000256" key="3">
    <source>
        <dbReference type="ARBA" id="ARBA00022771"/>
    </source>
</evidence>
<evidence type="ECO:0000259" key="11">
    <source>
        <dbReference type="PROSITE" id="PS50114"/>
    </source>
</evidence>
<reference evidence="12 13" key="1">
    <citation type="submission" date="2018-06" db="EMBL/GenBank/DDBJ databases">
        <title>The Genome of Cuscuta australis (Dodder) Provides Insight into the Evolution of Plant Parasitism.</title>
        <authorList>
            <person name="Liu H."/>
        </authorList>
    </citation>
    <scope>NUCLEOTIDE SEQUENCE [LARGE SCALE GENOMIC DNA]</scope>
    <source>
        <strain evidence="13">cv. Yunnan</strain>
        <tissue evidence="12">Vines</tissue>
    </source>
</reference>
<name>A0A328D5X4_9ASTE</name>
<dbReference type="InterPro" id="IPR000679">
    <property type="entry name" value="Znf_GATA"/>
</dbReference>
<keyword evidence="2" id="KW-0479">Metal-binding</keyword>
<evidence type="ECO:0000256" key="10">
    <source>
        <dbReference type="SAM" id="MobiDB-lite"/>
    </source>
</evidence>
<feature type="domain" description="GATA-type" evidence="11">
    <location>
        <begin position="115"/>
        <end position="151"/>
    </location>
</feature>
<evidence type="ECO:0000313" key="13">
    <source>
        <dbReference type="Proteomes" id="UP000249390"/>
    </source>
</evidence>